<gene>
    <name evidence="3 4" type="primary">rpsP</name>
    <name evidence="4" type="ORF">O1U_0311</name>
</gene>
<evidence type="ECO:0000313" key="5">
    <source>
        <dbReference type="Proteomes" id="UP000053688"/>
    </source>
</evidence>
<comment type="caution">
    <text evidence="4">The sequence shown here is derived from an EMBL/GenBank/DDBJ whole genome shotgun (WGS) entry which is preliminary data.</text>
</comment>
<dbReference type="RefSeq" id="WP_016503646.1">
    <property type="nucleotide sequence ID" value="NZ_AMSD01000001.1"/>
</dbReference>
<keyword evidence="5" id="KW-1185">Reference proteome</keyword>
<evidence type="ECO:0000313" key="4">
    <source>
        <dbReference type="EMBL" id="EPE37848.1"/>
    </source>
</evidence>
<proteinExistence type="inferred from homology"/>
<dbReference type="Pfam" id="PF00886">
    <property type="entry name" value="Ribosomal_S16"/>
    <property type="match status" value="1"/>
</dbReference>
<evidence type="ECO:0000256" key="3">
    <source>
        <dbReference type="HAMAP-Rule" id="MF_00385"/>
    </source>
</evidence>
<dbReference type="GO" id="GO:0005737">
    <property type="term" value="C:cytoplasm"/>
    <property type="evidence" value="ECO:0007669"/>
    <property type="project" value="UniProtKB-ARBA"/>
</dbReference>
<dbReference type="Gene3D" id="3.30.1320.10">
    <property type="match status" value="1"/>
</dbReference>
<dbReference type="Proteomes" id="UP000053688">
    <property type="component" value="Unassembled WGS sequence"/>
</dbReference>
<dbReference type="STRING" id="28176.CF66_2096"/>
<reference evidence="4 5" key="1">
    <citation type="journal article" date="2014" name="Environ. Microbiol.">
        <title>Genomic signatures of obligate host dependence in the luminous bacterial symbiont of a vertebrate.</title>
        <authorList>
            <person name="Hendry T.A."/>
            <person name="de Wet J.R."/>
            <person name="Dunlap P.V."/>
        </authorList>
    </citation>
    <scope>NUCLEOTIDE SEQUENCE [LARGE SCALE GENOMIC DNA]</scope>
    <source>
        <strain evidence="4 5">Akat1</strain>
    </source>
</reference>
<dbReference type="PANTHER" id="PTHR12919">
    <property type="entry name" value="30S RIBOSOMAL PROTEIN S16"/>
    <property type="match status" value="1"/>
</dbReference>
<dbReference type="eggNOG" id="COG0228">
    <property type="taxonomic scope" value="Bacteria"/>
</dbReference>
<dbReference type="SUPFAM" id="SSF54565">
    <property type="entry name" value="Ribosomal protein S16"/>
    <property type="match status" value="1"/>
</dbReference>
<comment type="similarity">
    <text evidence="3">Belongs to the bacterial ribosomal protein bS16 family.</text>
</comment>
<name>S3EI47_9GAMM</name>
<dbReference type="NCBIfam" id="TIGR00002">
    <property type="entry name" value="S16"/>
    <property type="match status" value="1"/>
</dbReference>
<dbReference type="InterPro" id="IPR023803">
    <property type="entry name" value="Ribosomal_bS16_dom_sf"/>
</dbReference>
<dbReference type="GO" id="GO:0006412">
    <property type="term" value="P:translation"/>
    <property type="evidence" value="ECO:0007669"/>
    <property type="project" value="UniProtKB-UniRule"/>
</dbReference>
<sequence length="84" mass="9659">MVTIRLARHGAKKRPFYQVVVAVASRATTGKFIEKVGFFNPINQDKRKNLFLKTLRINHWISKGASVSTRVTKLIKDFEKITKD</sequence>
<dbReference type="AlphaFoldDB" id="S3EI47"/>
<dbReference type="PANTHER" id="PTHR12919:SF20">
    <property type="entry name" value="SMALL RIBOSOMAL SUBUNIT PROTEIN BS16M"/>
    <property type="match status" value="1"/>
</dbReference>
<protein>
    <recommendedName>
        <fullName evidence="3">Small ribosomal subunit protein bS16</fullName>
    </recommendedName>
</protein>
<dbReference type="EMBL" id="AMSD01000001">
    <property type="protein sequence ID" value="EPE37848.1"/>
    <property type="molecule type" value="Genomic_DNA"/>
</dbReference>
<dbReference type="InterPro" id="IPR000307">
    <property type="entry name" value="Ribosomal_bS16"/>
</dbReference>
<dbReference type="PATRIC" id="fig|1236703.3.peg.304"/>
<keyword evidence="1 3" id="KW-0689">Ribosomal protein</keyword>
<dbReference type="HAMAP" id="MF_00385">
    <property type="entry name" value="Ribosomal_bS16"/>
    <property type="match status" value="1"/>
</dbReference>
<evidence type="ECO:0000256" key="2">
    <source>
        <dbReference type="ARBA" id="ARBA00023274"/>
    </source>
</evidence>
<keyword evidence="2 3" id="KW-0687">Ribonucleoprotein</keyword>
<dbReference type="PROSITE" id="PS00732">
    <property type="entry name" value="RIBOSOMAL_S16"/>
    <property type="match status" value="1"/>
</dbReference>
<organism evidence="4 5">
    <name type="scientific">Candidatus Photodesmus katoptron Akat1</name>
    <dbReference type="NCBI Taxonomy" id="1236703"/>
    <lineage>
        <taxon>Bacteria</taxon>
        <taxon>Pseudomonadati</taxon>
        <taxon>Pseudomonadota</taxon>
        <taxon>Gammaproteobacteria</taxon>
        <taxon>Vibrionales</taxon>
        <taxon>Vibrionaceae</taxon>
        <taxon>Candidatus Photodesmus</taxon>
    </lineage>
</organism>
<dbReference type="InterPro" id="IPR020592">
    <property type="entry name" value="Ribosomal_bS16_CS"/>
</dbReference>
<dbReference type="GO" id="GO:0003735">
    <property type="term" value="F:structural constituent of ribosome"/>
    <property type="evidence" value="ECO:0007669"/>
    <property type="project" value="InterPro"/>
</dbReference>
<evidence type="ECO:0000256" key="1">
    <source>
        <dbReference type="ARBA" id="ARBA00022980"/>
    </source>
</evidence>
<dbReference type="GO" id="GO:0015935">
    <property type="term" value="C:small ribosomal subunit"/>
    <property type="evidence" value="ECO:0007669"/>
    <property type="project" value="TreeGrafter"/>
</dbReference>
<accession>S3EI47</accession>